<dbReference type="PANTHER" id="PTHR33392">
    <property type="entry name" value="POLYISOPRENYL-TEICHOIC ACID--PEPTIDOGLYCAN TEICHOIC ACID TRANSFERASE TAGU"/>
    <property type="match status" value="1"/>
</dbReference>
<keyword evidence="4" id="KW-1185">Reference proteome</keyword>
<gene>
    <name evidence="3" type="ORF">EFW17_03130</name>
</gene>
<sequence length="330" mass="36270">MVQRRRSRARVVGSLLVGLAVLLAAALGAAAWRLSLYDEEIARMDEAIPEEDRPHAAPGRNWLLVGSDWRGERAEEEQSPEEAHADALMLLHLPDDGDVYIVAIPRDSYVSIPGHDDAKISTAMEKGGPRLLTRTVEELSGIRVDHVAVLDFSGFERMVDTLGGVEVRVEEDVSDPSNEWSWSEGRQHMDGAEALRFVRERKGLPEGDADRVRRQQAVLHAVAEKVDNESLPEDPARLDRMLRIASESLAVDEGVSLATLRGLAGRLAEAGPDGVTYASLPVAGTDWIETRNVALLDEERTDELFAALDEGTLGRYLAENELGNDVDEVR</sequence>
<evidence type="ECO:0000259" key="2">
    <source>
        <dbReference type="Pfam" id="PF03816"/>
    </source>
</evidence>
<dbReference type="AlphaFoldDB" id="A0A3N0EG52"/>
<reference evidence="3 4" key="1">
    <citation type="submission" date="2018-11" db="EMBL/GenBank/DDBJ databases">
        <title>The genome draft of YIM 96095.</title>
        <authorList>
            <person name="Tang S.-K."/>
            <person name="Chunyu W.-X."/>
            <person name="Feng Y.-Z."/>
        </authorList>
    </citation>
    <scope>NUCLEOTIDE SEQUENCE [LARGE SCALE GENOMIC DNA]</scope>
    <source>
        <strain evidence="3 4">YIM 96095</strain>
    </source>
</reference>
<accession>A0A3N0EG52</accession>
<dbReference type="NCBIfam" id="TIGR00350">
    <property type="entry name" value="lytR_cpsA_psr"/>
    <property type="match status" value="1"/>
</dbReference>
<organism evidence="3 4">
    <name type="scientific">Halostreptopolyspora alba</name>
    <dbReference type="NCBI Taxonomy" id="2487137"/>
    <lineage>
        <taxon>Bacteria</taxon>
        <taxon>Bacillati</taxon>
        <taxon>Actinomycetota</taxon>
        <taxon>Actinomycetes</taxon>
        <taxon>Streptosporangiales</taxon>
        <taxon>Nocardiopsidaceae</taxon>
        <taxon>Halostreptopolyspora</taxon>
    </lineage>
</organism>
<dbReference type="EMBL" id="RJMB01000002">
    <property type="protein sequence ID" value="RNL86876.1"/>
    <property type="molecule type" value="Genomic_DNA"/>
</dbReference>
<dbReference type="Proteomes" id="UP000269198">
    <property type="component" value="Unassembled WGS sequence"/>
</dbReference>
<comment type="similarity">
    <text evidence="1">Belongs to the LytR/CpsA/Psr (LCP) family.</text>
</comment>
<evidence type="ECO:0000313" key="3">
    <source>
        <dbReference type="EMBL" id="RNL86876.1"/>
    </source>
</evidence>
<dbReference type="InterPro" id="IPR050922">
    <property type="entry name" value="LytR/CpsA/Psr_CW_biosynth"/>
</dbReference>
<dbReference type="Pfam" id="PF03816">
    <property type="entry name" value="LytR_cpsA_psr"/>
    <property type="match status" value="1"/>
</dbReference>
<name>A0A3N0EG52_9ACTN</name>
<proteinExistence type="inferred from homology"/>
<dbReference type="InterPro" id="IPR004474">
    <property type="entry name" value="LytR_CpsA_psr"/>
</dbReference>
<dbReference type="PANTHER" id="PTHR33392:SF6">
    <property type="entry name" value="POLYISOPRENYL-TEICHOIC ACID--PEPTIDOGLYCAN TEICHOIC ACID TRANSFERASE TAGU"/>
    <property type="match status" value="1"/>
</dbReference>
<dbReference type="Gene3D" id="3.40.630.190">
    <property type="entry name" value="LCP protein"/>
    <property type="match status" value="1"/>
</dbReference>
<comment type="caution">
    <text evidence="3">The sequence shown here is derived from an EMBL/GenBank/DDBJ whole genome shotgun (WGS) entry which is preliminary data.</text>
</comment>
<protein>
    <submittedName>
        <fullName evidence="3">LytR family transcriptional regulator</fullName>
    </submittedName>
</protein>
<evidence type="ECO:0000256" key="1">
    <source>
        <dbReference type="ARBA" id="ARBA00006068"/>
    </source>
</evidence>
<evidence type="ECO:0000313" key="4">
    <source>
        <dbReference type="Proteomes" id="UP000269198"/>
    </source>
</evidence>
<feature type="domain" description="Cell envelope-related transcriptional attenuator" evidence="2">
    <location>
        <begin position="84"/>
        <end position="227"/>
    </location>
</feature>
<dbReference type="OrthoDB" id="5168236at2"/>